<feature type="transmembrane region" description="Helical" evidence="7">
    <location>
        <begin position="42"/>
        <end position="59"/>
    </location>
</feature>
<dbReference type="SUPFAM" id="SSF47384">
    <property type="entry name" value="Homodimeric domain of signal transducing histidine kinase"/>
    <property type="match status" value="1"/>
</dbReference>
<dbReference type="Pfam" id="PF00512">
    <property type="entry name" value="HisKA"/>
    <property type="match status" value="1"/>
</dbReference>
<dbReference type="SMART" id="SM00091">
    <property type="entry name" value="PAS"/>
    <property type="match status" value="1"/>
</dbReference>
<dbReference type="PANTHER" id="PTHR43711">
    <property type="entry name" value="TWO-COMPONENT HISTIDINE KINASE"/>
    <property type="match status" value="1"/>
</dbReference>
<dbReference type="Gene3D" id="3.30.565.10">
    <property type="entry name" value="Histidine kinase-like ATPase, C-terminal domain"/>
    <property type="match status" value="1"/>
</dbReference>
<protein>
    <recommendedName>
        <fullName evidence="2">histidine kinase</fullName>
        <ecNumber evidence="2">2.7.13.3</ecNumber>
    </recommendedName>
</protein>
<evidence type="ECO:0000256" key="7">
    <source>
        <dbReference type="SAM" id="Phobius"/>
    </source>
</evidence>
<feature type="transmembrane region" description="Helical" evidence="7">
    <location>
        <begin position="71"/>
        <end position="94"/>
    </location>
</feature>
<keyword evidence="5 11" id="KW-0418">Kinase</keyword>
<dbReference type="EC" id="2.7.13.3" evidence="2"/>
<dbReference type="InterPro" id="IPR036097">
    <property type="entry name" value="HisK_dim/P_sf"/>
</dbReference>
<dbReference type="SMART" id="SM00387">
    <property type="entry name" value="HATPase_c"/>
    <property type="match status" value="1"/>
</dbReference>
<dbReference type="InterPro" id="IPR003018">
    <property type="entry name" value="GAF"/>
</dbReference>
<dbReference type="InterPro" id="IPR000700">
    <property type="entry name" value="PAS-assoc_C"/>
</dbReference>
<dbReference type="SUPFAM" id="SSF55785">
    <property type="entry name" value="PYP-like sensor domain (PAS domain)"/>
    <property type="match status" value="1"/>
</dbReference>
<dbReference type="InterPro" id="IPR036890">
    <property type="entry name" value="HATPase_C_sf"/>
</dbReference>
<dbReference type="InterPro" id="IPR050736">
    <property type="entry name" value="Sensor_HK_Regulatory"/>
</dbReference>
<dbReference type="STRING" id="660517.SAMN04487946_12225"/>
<feature type="domain" description="PAC" evidence="10">
    <location>
        <begin position="215"/>
        <end position="265"/>
    </location>
</feature>
<evidence type="ECO:0000256" key="1">
    <source>
        <dbReference type="ARBA" id="ARBA00000085"/>
    </source>
</evidence>
<evidence type="ECO:0000313" key="11">
    <source>
        <dbReference type="EMBL" id="SDY55506.1"/>
    </source>
</evidence>
<accession>A0A1H3KU11</accession>
<dbReference type="SMART" id="SM00388">
    <property type="entry name" value="HisKA"/>
    <property type="match status" value="1"/>
</dbReference>
<dbReference type="InterPro" id="IPR029016">
    <property type="entry name" value="GAF-like_dom_sf"/>
</dbReference>
<dbReference type="SUPFAM" id="SSF55874">
    <property type="entry name" value="ATPase domain of HSP90 chaperone/DNA topoisomerase II/histidine kinase"/>
    <property type="match status" value="1"/>
</dbReference>
<dbReference type="InterPro" id="IPR004358">
    <property type="entry name" value="Sig_transdc_His_kin-like_C"/>
</dbReference>
<keyword evidence="12" id="KW-1185">Reference proteome</keyword>
<keyword evidence="6" id="KW-0902">Two-component regulatory system</keyword>
<evidence type="ECO:0000259" key="10">
    <source>
        <dbReference type="PROSITE" id="PS50113"/>
    </source>
</evidence>
<dbReference type="PROSITE" id="PS50113">
    <property type="entry name" value="PAC"/>
    <property type="match status" value="1"/>
</dbReference>
<evidence type="ECO:0000256" key="3">
    <source>
        <dbReference type="ARBA" id="ARBA00022553"/>
    </source>
</evidence>
<evidence type="ECO:0000259" key="8">
    <source>
        <dbReference type="PROSITE" id="PS50109"/>
    </source>
</evidence>
<dbReference type="PROSITE" id="PS50112">
    <property type="entry name" value="PAS"/>
    <property type="match status" value="1"/>
</dbReference>
<evidence type="ECO:0000259" key="9">
    <source>
        <dbReference type="PROSITE" id="PS50112"/>
    </source>
</evidence>
<dbReference type="InterPro" id="IPR000014">
    <property type="entry name" value="PAS"/>
</dbReference>
<feature type="domain" description="Histidine kinase" evidence="8">
    <location>
        <begin position="446"/>
        <end position="637"/>
    </location>
</feature>
<evidence type="ECO:0000256" key="5">
    <source>
        <dbReference type="ARBA" id="ARBA00022777"/>
    </source>
</evidence>
<dbReference type="CDD" id="cd00082">
    <property type="entry name" value="HisKA"/>
    <property type="match status" value="1"/>
</dbReference>
<dbReference type="Gene3D" id="3.30.450.40">
    <property type="match status" value="1"/>
</dbReference>
<dbReference type="AlphaFoldDB" id="A0A1H3KU11"/>
<keyword evidence="7" id="KW-0472">Membrane</keyword>
<keyword evidence="7" id="KW-1133">Transmembrane helix</keyword>
<dbReference type="Gene3D" id="1.10.287.130">
    <property type="match status" value="1"/>
</dbReference>
<keyword evidence="3" id="KW-0597">Phosphoprotein</keyword>
<comment type="catalytic activity">
    <reaction evidence="1">
        <text>ATP + protein L-histidine = ADP + protein N-phospho-L-histidine.</text>
        <dbReference type="EC" id="2.7.13.3"/>
    </reaction>
</comment>
<dbReference type="Pfam" id="PF13185">
    <property type="entry name" value="GAF_2"/>
    <property type="match status" value="1"/>
</dbReference>
<dbReference type="InterPro" id="IPR003594">
    <property type="entry name" value="HATPase_dom"/>
</dbReference>
<dbReference type="Gene3D" id="3.30.450.20">
    <property type="entry name" value="PAS domain"/>
    <property type="match status" value="1"/>
</dbReference>
<dbReference type="PRINTS" id="PR00344">
    <property type="entry name" value="BCTRLSENSOR"/>
</dbReference>
<dbReference type="InterPro" id="IPR003661">
    <property type="entry name" value="HisK_dim/P_dom"/>
</dbReference>
<feature type="transmembrane region" description="Helical" evidence="7">
    <location>
        <begin position="12"/>
        <end position="30"/>
    </location>
</feature>
<dbReference type="PROSITE" id="PS50109">
    <property type="entry name" value="HIS_KIN"/>
    <property type="match status" value="1"/>
</dbReference>
<organism evidence="11 12">
    <name type="scientific">Halobellus clavatus</name>
    <dbReference type="NCBI Taxonomy" id="660517"/>
    <lineage>
        <taxon>Archaea</taxon>
        <taxon>Methanobacteriati</taxon>
        <taxon>Methanobacteriota</taxon>
        <taxon>Stenosarchaea group</taxon>
        <taxon>Halobacteria</taxon>
        <taxon>Halobacteriales</taxon>
        <taxon>Haloferacaceae</taxon>
        <taxon>Halobellus</taxon>
    </lineage>
</organism>
<evidence type="ECO:0000313" key="12">
    <source>
        <dbReference type="Proteomes" id="UP000199170"/>
    </source>
</evidence>
<feature type="domain" description="PAS" evidence="9">
    <location>
        <begin position="138"/>
        <end position="208"/>
    </location>
</feature>
<feature type="transmembrane region" description="Helical" evidence="7">
    <location>
        <begin position="106"/>
        <end position="125"/>
    </location>
</feature>
<dbReference type="Proteomes" id="UP000199170">
    <property type="component" value="Unassembled WGS sequence"/>
</dbReference>
<dbReference type="NCBIfam" id="TIGR00229">
    <property type="entry name" value="sensory_box"/>
    <property type="match status" value="1"/>
</dbReference>
<dbReference type="CDD" id="cd00130">
    <property type="entry name" value="PAS"/>
    <property type="match status" value="1"/>
</dbReference>
<dbReference type="Pfam" id="PF13426">
    <property type="entry name" value="PAS_9"/>
    <property type="match status" value="1"/>
</dbReference>
<sequence length="637" mass="69826">MRGLYRPIRRWSIAFSGLLLFICTLGWVLIDGDDAVVDFLEVALPATIGICLLIGGIWLERTHQESRISQLALWTGGGAITGVAVIIWFIFVISLEHNPAAEPGQLALNGAGIFMAAGILLGYYATGLQQRERELARSEARFRALTENSSLGVVTIDETSTIRYANDAVNELFGYEQSAIVGEPLTKLMPEELRESHQNGLAKYLSGGEQTFDWNGLEAHGLRADGEEFPIEISFGEYPIDGDHLFTGIIQDVSDRKVAEQQLRNHTSKVTQLHELATEITRADSTTAIRQHAADGAVKLFDADVAHLAVVEGDQLVPVTSSNPGSVDGYDPVPTSFGYAGESYQSNTVVRVDDLGETRGVTASPIRDGGVHPEPQVSNDPRALLSIPLGEYGVLQVFSFEANAFAERDEEVAEMLSTHVVTALERLSAEATIRRERDRLEEFAGILSHDLRNPLNVARGRLEFIDSTDNSEHFDAIERALDRMERLIKDMLTLARQGEAVGETETISLNTLAKQAWRNVDTDTATLKVETDLRLNADRSRLLQMFENLYRNAIDHGGEAVTIRVGSLEIGDGFFIEDTGPGISTSDREDVFESGYTTNQDGTGFGLAIVSRIMEAHGWSIEVTDGTDGGARFEIRT</sequence>
<reference evidence="12" key="1">
    <citation type="submission" date="2016-10" db="EMBL/GenBank/DDBJ databases">
        <authorList>
            <person name="Varghese N."/>
            <person name="Submissions S."/>
        </authorList>
    </citation>
    <scope>NUCLEOTIDE SEQUENCE [LARGE SCALE GENOMIC DNA]</scope>
    <source>
        <strain evidence="12">CGMCC 1.10118</strain>
    </source>
</reference>
<name>A0A1H3KU11_9EURY</name>
<keyword evidence="7" id="KW-0812">Transmembrane</keyword>
<dbReference type="InterPro" id="IPR035965">
    <property type="entry name" value="PAS-like_dom_sf"/>
</dbReference>
<dbReference type="PANTHER" id="PTHR43711:SF1">
    <property type="entry name" value="HISTIDINE KINASE 1"/>
    <property type="match status" value="1"/>
</dbReference>
<gene>
    <name evidence="11" type="ORF">SAMN04487946_12225</name>
</gene>
<evidence type="ECO:0000256" key="2">
    <source>
        <dbReference type="ARBA" id="ARBA00012438"/>
    </source>
</evidence>
<dbReference type="GO" id="GO:0000155">
    <property type="term" value="F:phosphorelay sensor kinase activity"/>
    <property type="evidence" value="ECO:0007669"/>
    <property type="project" value="InterPro"/>
</dbReference>
<evidence type="ECO:0000256" key="6">
    <source>
        <dbReference type="ARBA" id="ARBA00023012"/>
    </source>
</evidence>
<proteinExistence type="predicted"/>
<dbReference type="SUPFAM" id="SSF55781">
    <property type="entry name" value="GAF domain-like"/>
    <property type="match status" value="1"/>
</dbReference>
<keyword evidence="4" id="KW-0808">Transferase</keyword>
<dbReference type="InterPro" id="IPR005467">
    <property type="entry name" value="His_kinase_dom"/>
</dbReference>
<dbReference type="EMBL" id="FNPB01000022">
    <property type="protein sequence ID" value="SDY55506.1"/>
    <property type="molecule type" value="Genomic_DNA"/>
</dbReference>
<evidence type="ECO:0000256" key="4">
    <source>
        <dbReference type="ARBA" id="ARBA00022679"/>
    </source>
</evidence>
<dbReference type="Pfam" id="PF02518">
    <property type="entry name" value="HATPase_c"/>
    <property type="match status" value="1"/>
</dbReference>